<proteinExistence type="predicted"/>
<gene>
    <name evidence="2" type="ORF">N339_12985</name>
</gene>
<feature type="compositionally biased region" description="Low complexity" evidence="1">
    <location>
        <begin position="17"/>
        <end position="39"/>
    </location>
</feature>
<evidence type="ECO:0000256" key="1">
    <source>
        <dbReference type="SAM" id="MobiDB-lite"/>
    </source>
</evidence>
<evidence type="ECO:0000313" key="2">
    <source>
        <dbReference type="EMBL" id="KFV08328.1"/>
    </source>
</evidence>
<organism evidence="2 3">
    <name type="scientific">Pterocles gutturalis</name>
    <name type="common">yellow-throated sandgrouse</name>
    <dbReference type="NCBI Taxonomy" id="240206"/>
    <lineage>
        <taxon>Eukaryota</taxon>
        <taxon>Metazoa</taxon>
        <taxon>Chordata</taxon>
        <taxon>Craniata</taxon>
        <taxon>Vertebrata</taxon>
        <taxon>Euteleostomi</taxon>
        <taxon>Archelosauria</taxon>
        <taxon>Archosauria</taxon>
        <taxon>Dinosauria</taxon>
        <taxon>Saurischia</taxon>
        <taxon>Theropoda</taxon>
        <taxon>Coelurosauria</taxon>
        <taxon>Aves</taxon>
        <taxon>Neognathae</taxon>
        <taxon>Neoaves</taxon>
        <taxon>Columbimorphae</taxon>
        <taxon>Pterocliformes</taxon>
        <taxon>Pteroclidae</taxon>
        <taxon>Pterocles</taxon>
    </lineage>
</organism>
<accession>A0A093C1K3</accession>
<feature type="compositionally biased region" description="Polar residues" evidence="1">
    <location>
        <begin position="63"/>
        <end position="72"/>
    </location>
</feature>
<reference evidence="2 3" key="1">
    <citation type="submission" date="2014-04" db="EMBL/GenBank/DDBJ databases">
        <title>Genome evolution of avian class.</title>
        <authorList>
            <person name="Zhang G."/>
            <person name="Li C."/>
        </authorList>
    </citation>
    <scope>NUCLEOTIDE SEQUENCE [LARGE SCALE GENOMIC DNA]</scope>
    <source>
        <strain evidence="2">BGI_N339</strain>
    </source>
</reference>
<dbReference type="AlphaFoldDB" id="A0A093C1K3"/>
<feature type="compositionally biased region" description="Basic and acidic residues" evidence="1">
    <location>
        <begin position="53"/>
        <end position="62"/>
    </location>
</feature>
<name>A0A093C1K3_9AVES</name>
<evidence type="ECO:0000313" key="3">
    <source>
        <dbReference type="Proteomes" id="UP000053149"/>
    </source>
</evidence>
<sequence length="72" mass="7500">PPAWEGKVGSGEGGGHFSFSENKTSFTSQTVFSSSLSSQKGGGETAPQTSGGEMHKYVEKQRQTCSSAADKL</sequence>
<protein>
    <submittedName>
        <fullName evidence="2">Uncharacterized protein</fullName>
    </submittedName>
</protein>
<dbReference type="EMBL" id="KL235000">
    <property type="protein sequence ID" value="KFV08328.1"/>
    <property type="molecule type" value="Genomic_DNA"/>
</dbReference>
<feature type="non-terminal residue" evidence="2">
    <location>
        <position position="1"/>
    </location>
</feature>
<feature type="region of interest" description="Disordered" evidence="1">
    <location>
        <begin position="1"/>
        <end position="72"/>
    </location>
</feature>
<dbReference type="Proteomes" id="UP000053149">
    <property type="component" value="Unassembled WGS sequence"/>
</dbReference>
<keyword evidence="3" id="KW-1185">Reference proteome</keyword>
<feature type="non-terminal residue" evidence="2">
    <location>
        <position position="72"/>
    </location>
</feature>